<dbReference type="InterPro" id="IPR007021">
    <property type="entry name" value="DUF659"/>
</dbReference>
<sequence>MEKTNGAELLKTLGDFTSRENWDKFFSIRGSDDTFEWYAEWPYLRDPLLLQLSASNEIPGVAGAPAEASASLKILVPGCGNSRLSEHLYDAGFCSITNIDFSKVVISDMLRRNVRSRPDMRWRVMDMTDMQVILQTQISKTNGLTGGYHDTRAGIWNWDSKLSFPYRRTKKEAPNRLLCKTEKLGLIEGFKTGNMANKDGSEGPLWEFMENFGKMQGGGGNCNFRCKLCNTCLKGNYYRIKGYLLLIPNRGVRQCSSVDKDMLENFYKMEDVAQTKKTLKEASSGSSANIPLPKFGDFGKKRKWDNNISKSFNVVPRDELDHLIARIFYASGLSFNLIRSPYFRQMIKHACDSQLKGYVVPTYDRLRTTLLQAEKAKVELHLKSIRQSWTHKGVSIVSDGWIDSNRKRSLINFMAASENDPVFLKAVDATEEVKSAEYVGKLFLEVISEVGHENVVQLITNNAAAWRAADLRVEAKHPSIFWTPCIFHTLSLALKNIFTPGKNMSESATFTIYNKYSKLKLLGVTETRFVSTLILVKRIFQVKSALQRMVIDESWRFYREEDSQKAYKIKDILVSDLWWDNVEYLLEFSELIFSMLRVADTNTPMLHLVYEKWNSMIEEIRKKVREEYGKFAAAISNFGRWEALSERYTINPLALWGVMDLMHPHSQAMHSEDLVYVHSNLRHLSRVDEHYVEGLSKYWDAVGDEFNLEGPLDLKFANLSLDDPVLESMSFEDDEMSNNNVDLDSITEENIGNQIDGSN</sequence>
<dbReference type="SUPFAM" id="SSF53098">
    <property type="entry name" value="Ribonuclease H-like"/>
    <property type="match status" value="1"/>
</dbReference>
<organism evidence="2 3">
    <name type="scientific">Tetracentron sinense</name>
    <name type="common">Spur-leaf</name>
    <dbReference type="NCBI Taxonomy" id="13715"/>
    <lineage>
        <taxon>Eukaryota</taxon>
        <taxon>Viridiplantae</taxon>
        <taxon>Streptophyta</taxon>
        <taxon>Embryophyta</taxon>
        <taxon>Tracheophyta</taxon>
        <taxon>Spermatophyta</taxon>
        <taxon>Magnoliopsida</taxon>
        <taxon>Trochodendrales</taxon>
        <taxon>Trochodendraceae</taxon>
        <taxon>Tetracentron</taxon>
    </lineage>
</organism>
<dbReference type="InterPro" id="IPR029063">
    <property type="entry name" value="SAM-dependent_MTases_sf"/>
</dbReference>
<dbReference type="PANTHER" id="PTHR32166">
    <property type="entry name" value="OSJNBA0013A04.12 PROTEIN"/>
    <property type="match status" value="1"/>
</dbReference>
<dbReference type="InterPro" id="IPR012337">
    <property type="entry name" value="RNaseH-like_sf"/>
</dbReference>
<evidence type="ECO:0000313" key="2">
    <source>
        <dbReference type="EMBL" id="KAF8402115.1"/>
    </source>
</evidence>
<feature type="domain" description="DUF659" evidence="1">
    <location>
        <begin position="361"/>
        <end position="498"/>
    </location>
</feature>
<comment type="caution">
    <text evidence="2">The sequence shown here is derived from an EMBL/GenBank/DDBJ whole genome shotgun (WGS) entry which is preliminary data.</text>
</comment>
<dbReference type="Proteomes" id="UP000655225">
    <property type="component" value="Unassembled WGS sequence"/>
</dbReference>
<protein>
    <recommendedName>
        <fullName evidence="1">DUF659 domain-containing protein</fullName>
    </recommendedName>
</protein>
<proteinExistence type="predicted"/>
<accession>A0A834ZAG8</accession>
<dbReference type="CDD" id="cd02440">
    <property type="entry name" value="AdoMet_MTases"/>
    <property type="match status" value="1"/>
</dbReference>
<dbReference type="Pfam" id="PF04937">
    <property type="entry name" value="DUF659"/>
    <property type="match status" value="1"/>
</dbReference>
<dbReference type="AlphaFoldDB" id="A0A834ZAG8"/>
<reference evidence="2 3" key="1">
    <citation type="submission" date="2020-04" db="EMBL/GenBank/DDBJ databases">
        <title>Plant Genome Project.</title>
        <authorList>
            <person name="Zhang R.-G."/>
        </authorList>
    </citation>
    <scope>NUCLEOTIDE SEQUENCE [LARGE SCALE GENOMIC DNA]</scope>
    <source>
        <strain evidence="2">YNK0</strain>
        <tissue evidence="2">Leaf</tissue>
    </source>
</reference>
<dbReference type="Gene3D" id="3.40.50.150">
    <property type="entry name" value="Vaccinia Virus protein VP39"/>
    <property type="match status" value="1"/>
</dbReference>
<gene>
    <name evidence="2" type="ORF">HHK36_013067</name>
</gene>
<keyword evidence="3" id="KW-1185">Reference proteome</keyword>
<dbReference type="PANTHER" id="PTHR32166:SF123">
    <property type="entry name" value="BED-TYPE DOMAIN-CONTAINING PROTEIN"/>
    <property type="match status" value="1"/>
</dbReference>
<dbReference type="EMBL" id="JABCRI010000008">
    <property type="protein sequence ID" value="KAF8402115.1"/>
    <property type="molecule type" value="Genomic_DNA"/>
</dbReference>
<evidence type="ECO:0000259" key="1">
    <source>
        <dbReference type="Pfam" id="PF04937"/>
    </source>
</evidence>
<dbReference type="SUPFAM" id="SSF53335">
    <property type="entry name" value="S-adenosyl-L-methionine-dependent methyltransferases"/>
    <property type="match status" value="1"/>
</dbReference>
<dbReference type="OrthoDB" id="2403176at2759"/>
<name>A0A834ZAG8_TETSI</name>
<evidence type="ECO:0000313" key="3">
    <source>
        <dbReference type="Proteomes" id="UP000655225"/>
    </source>
</evidence>